<keyword evidence="1" id="KW-0812">Transmembrane</keyword>
<feature type="non-terminal residue" evidence="2">
    <location>
        <position position="1"/>
    </location>
</feature>
<evidence type="ECO:0000313" key="2">
    <source>
        <dbReference type="EMBL" id="JAR93223.1"/>
    </source>
</evidence>
<protein>
    <submittedName>
        <fullName evidence="2">Putative conserved secreted protein</fullName>
    </submittedName>
</protein>
<keyword evidence="1" id="KW-0472">Membrane</keyword>
<dbReference type="AlphaFoldDB" id="A0A147BR26"/>
<keyword evidence="1" id="KW-1133">Transmembrane helix</keyword>
<proteinExistence type="predicted"/>
<feature type="non-terminal residue" evidence="2">
    <location>
        <position position="80"/>
    </location>
</feature>
<organism evidence="2">
    <name type="scientific">Ixodes ricinus</name>
    <name type="common">Common tick</name>
    <name type="synonym">Acarus ricinus</name>
    <dbReference type="NCBI Taxonomy" id="34613"/>
    <lineage>
        <taxon>Eukaryota</taxon>
        <taxon>Metazoa</taxon>
        <taxon>Ecdysozoa</taxon>
        <taxon>Arthropoda</taxon>
        <taxon>Chelicerata</taxon>
        <taxon>Arachnida</taxon>
        <taxon>Acari</taxon>
        <taxon>Parasitiformes</taxon>
        <taxon>Ixodida</taxon>
        <taxon>Ixodoidea</taxon>
        <taxon>Ixodidae</taxon>
        <taxon>Ixodinae</taxon>
        <taxon>Ixodes</taxon>
    </lineage>
</organism>
<name>A0A147BR26_IXORI</name>
<feature type="transmembrane region" description="Helical" evidence="1">
    <location>
        <begin position="12"/>
        <end position="36"/>
    </location>
</feature>
<reference evidence="2" key="1">
    <citation type="journal article" date="2018" name="PLoS Negl. Trop. Dis.">
        <title>Sialome diversity of ticks revealed by RNAseq of single tick salivary glands.</title>
        <authorList>
            <person name="Perner J."/>
            <person name="Kropackova S."/>
            <person name="Kopacek P."/>
            <person name="Ribeiro J.M."/>
        </authorList>
    </citation>
    <scope>NUCLEOTIDE SEQUENCE</scope>
    <source>
        <strain evidence="2">Siblings of single egg batch collected in Ceske Budejovice</strain>
        <tissue evidence="2">Salivary glands</tissue>
    </source>
</reference>
<evidence type="ECO:0000256" key="1">
    <source>
        <dbReference type="SAM" id="Phobius"/>
    </source>
</evidence>
<sequence>RNRLFSKQVNIVFFLAEWFVSLEGMPLAPTMLFLVLTKLGGWGGRWLIGKFHPFLSSFDPGGIMFSGFSTLSPPLASHSD</sequence>
<dbReference type="EMBL" id="GEGO01002181">
    <property type="protein sequence ID" value="JAR93223.1"/>
    <property type="molecule type" value="Transcribed_RNA"/>
</dbReference>
<accession>A0A147BR26</accession>